<dbReference type="Proteomes" id="UP001171945">
    <property type="component" value="Unassembled WGS sequence"/>
</dbReference>
<accession>A0ABT7VR84</accession>
<dbReference type="EMBL" id="JAUCGM010000078">
    <property type="protein sequence ID" value="MDM8562175.1"/>
    <property type="molecule type" value="Genomic_DNA"/>
</dbReference>
<evidence type="ECO:0008006" key="3">
    <source>
        <dbReference type="Google" id="ProtNLM"/>
    </source>
</evidence>
<proteinExistence type="predicted"/>
<gene>
    <name evidence="1" type="ORF">QUF54_02355</name>
</gene>
<name>A0ABT7VR84_9GAMM</name>
<dbReference type="Pfam" id="PF11536">
    <property type="entry name" value="DUF3226"/>
    <property type="match status" value="1"/>
</dbReference>
<protein>
    <recommendedName>
        <fullName evidence="3">DUF4868 domain-containing protein</fullName>
    </recommendedName>
</protein>
<keyword evidence="2" id="KW-1185">Reference proteome</keyword>
<evidence type="ECO:0000313" key="2">
    <source>
        <dbReference type="Proteomes" id="UP001171945"/>
    </source>
</evidence>
<comment type="caution">
    <text evidence="1">The sequence shown here is derived from an EMBL/GenBank/DDBJ whole genome shotgun (WGS) entry which is preliminary data.</text>
</comment>
<organism evidence="1 2">
    <name type="scientific">Candidatus Marithioploca araucensis</name>
    <dbReference type="NCBI Taxonomy" id="70273"/>
    <lineage>
        <taxon>Bacteria</taxon>
        <taxon>Pseudomonadati</taxon>
        <taxon>Pseudomonadota</taxon>
        <taxon>Gammaproteobacteria</taxon>
        <taxon>Thiotrichales</taxon>
        <taxon>Thiotrichaceae</taxon>
        <taxon>Candidatus Marithioploca</taxon>
    </lineage>
</organism>
<sequence>MENINALLVFCEGPHDVAFCRLMFKYCFDINQMNWKFSEYPAPFNQLFKTSMENHAAKDMSLDMAHKFFLPDKTLYNENRKLLILLFNTGGKTKTDNPKNFLKDFLPLFEYRESFSDDAKTIVNDCNYLFLYDRDHKQASDVFSWCKNEFAQIGDDIFIEENFIMDDGNNIAASCMDKTIGVYVFSKSNSLGTLEDILVPMLESAQSKLVNKAEKFIDGAFIWKTEQDNVEKMVAEIAKRKKAIITIMGQRKKPGSSMNVIIDQGKLISTGIFTQNNDVKRFVDFVASLAVLRTEELTQNNRNHK</sequence>
<dbReference type="InterPro" id="IPR024508">
    <property type="entry name" value="DUF3226"/>
</dbReference>
<evidence type="ECO:0000313" key="1">
    <source>
        <dbReference type="EMBL" id="MDM8562175.1"/>
    </source>
</evidence>
<reference evidence="1" key="1">
    <citation type="submission" date="2023-06" db="EMBL/GenBank/DDBJ databases">
        <title>Uncultivated large filamentous bacteria from sulfidic sediments reveal new species and different genomic features in energy metabolism and defense.</title>
        <authorList>
            <person name="Fonseca A."/>
        </authorList>
    </citation>
    <scope>NUCLEOTIDE SEQUENCE</scope>
    <source>
        <strain evidence="1">HSG4</strain>
    </source>
</reference>